<organism evidence="4 5">
    <name type="scientific">Ktedonosporobacter rubrisoli</name>
    <dbReference type="NCBI Taxonomy" id="2509675"/>
    <lineage>
        <taxon>Bacteria</taxon>
        <taxon>Bacillati</taxon>
        <taxon>Chloroflexota</taxon>
        <taxon>Ktedonobacteria</taxon>
        <taxon>Ktedonobacterales</taxon>
        <taxon>Ktedonosporobacteraceae</taxon>
        <taxon>Ktedonosporobacter</taxon>
    </lineage>
</organism>
<reference evidence="4 5" key="1">
    <citation type="submission" date="2019-01" db="EMBL/GenBank/DDBJ databases">
        <title>Ktedonosporobacter rubrisoli SCAWS-G2.</title>
        <authorList>
            <person name="Huang Y."/>
            <person name="Yan B."/>
        </authorList>
    </citation>
    <scope>NUCLEOTIDE SEQUENCE [LARGE SCALE GENOMIC DNA]</scope>
    <source>
        <strain evidence="4 5">SCAWS-G2</strain>
    </source>
</reference>
<accession>A0A4P6K4Z1</accession>
<protein>
    <submittedName>
        <fullName evidence="4">ABC transporter substrate-binding protein</fullName>
    </submittedName>
</protein>
<comment type="similarity">
    <text evidence="1">Belongs to the bacterial solute-binding protein 1 family.</text>
</comment>
<keyword evidence="3" id="KW-0732">Signal</keyword>
<gene>
    <name evidence="4" type="ORF">EPA93_44185</name>
</gene>
<dbReference type="CDD" id="cd14750">
    <property type="entry name" value="PBP2_TMBP"/>
    <property type="match status" value="1"/>
</dbReference>
<name>A0A4P6K4Z1_KTERU</name>
<keyword evidence="5" id="KW-1185">Reference proteome</keyword>
<dbReference type="PANTHER" id="PTHR43649:SF34">
    <property type="entry name" value="ABC TRANSPORTER PERIPLASMIC-BINDING PROTEIN YCJN-RELATED"/>
    <property type="match status" value="1"/>
</dbReference>
<evidence type="ECO:0000313" key="5">
    <source>
        <dbReference type="Proteomes" id="UP000290365"/>
    </source>
</evidence>
<evidence type="ECO:0000256" key="1">
    <source>
        <dbReference type="ARBA" id="ARBA00008520"/>
    </source>
</evidence>
<evidence type="ECO:0000313" key="4">
    <source>
        <dbReference type="EMBL" id="QBD82596.1"/>
    </source>
</evidence>
<dbReference type="KEGG" id="kbs:EPA93_44185"/>
<dbReference type="InterPro" id="IPR006059">
    <property type="entry name" value="SBP"/>
</dbReference>
<dbReference type="Proteomes" id="UP000290365">
    <property type="component" value="Chromosome"/>
</dbReference>
<dbReference type="Gene3D" id="3.40.190.10">
    <property type="entry name" value="Periplasmic binding protein-like II"/>
    <property type="match status" value="2"/>
</dbReference>
<keyword evidence="2" id="KW-0813">Transport</keyword>
<dbReference type="Pfam" id="PF01547">
    <property type="entry name" value="SBP_bac_1"/>
    <property type="match status" value="1"/>
</dbReference>
<dbReference type="AlphaFoldDB" id="A0A4P6K4Z1"/>
<dbReference type="InterPro" id="IPR050490">
    <property type="entry name" value="Bact_solute-bd_prot1"/>
</dbReference>
<evidence type="ECO:0000256" key="2">
    <source>
        <dbReference type="ARBA" id="ARBA00022448"/>
    </source>
</evidence>
<dbReference type="RefSeq" id="WP_129893665.1">
    <property type="nucleotide sequence ID" value="NZ_CP035758.1"/>
</dbReference>
<dbReference type="OrthoDB" id="9808332at2"/>
<evidence type="ECO:0000256" key="3">
    <source>
        <dbReference type="ARBA" id="ARBA00022729"/>
    </source>
</evidence>
<dbReference type="PANTHER" id="PTHR43649">
    <property type="entry name" value="ARABINOSE-BINDING PROTEIN-RELATED"/>
    <property type="match status" value="1"/>
</dbReference>
<sequence length="453" mass="49853">MFTEQREVIDESITKIRSGRITRRSFLERVMTAGLSSAAALSLLEACGGTTNSSAGNGPATNIVWQSENDSTTTYRDLASTFNQTVGKQKGIHITWTQGPSDTQAMLSKYNTLFRSRSSSIDIIALDIVYPAQFAAQQWTKPITESMWPASERQNYLQAPLKGCTFAGKLWAAPYRTGVGILYYRKDLVSSPPATYDDLVHISKDLAPAKTKYGYVWQGGQSEVLTCNFVEVLHGYGGAVLDPNDPTRVTINSPEAQQALSMMVSWVGTISPTAVTTYTEEPSRITWQNGNAAFMRNWPYAYPLGNNPASSKIANKFDIAPLPHGPHSPTGHSAIGGWNMAINTYSRYPEQAWEFIHYMLQPAAQKQGAIGAGWPVTLQSAYDDPDVLAKEPFFGKLKPILQTALPRPVSPKYVDISDVLQRSVHQALLKQETFVNILQATEAQLKPLVAQKP</sequence>
<dbReference type="EMBL" id="CP035758">
    <property type="protein sequence ID" value="QBD82596.1"/>
    <property type="molecule type" value="Genomic_DNA"/>
</dbReference>
<proteinExistence type="inferred from homology"/>
<dbReference type="SUPFAM" id="SSF53850">
    <property type="entry name" value="Periplasmic binding protein-like II"/>
    <property type="match status" value="1"/>
</dbReference>